<evidence type="ECO:0000256" key="2">
    <source>
        <dbReference type="ARBA" id="ARBA00004922"/>
    </source>
</evidence>
<keyword evidence="5 12" id="KW-0808">Transferase</keyword>
<organism evidence="15">
    <name type="scientific">Rhipicephalus microplus</name>
    <name type="common">Cattle tick</name>
    <name type="synonym">Boophilus microplus</name>
    <dbReference type="NCBI Taxonomy" id="6941"/>
    <lineage>
        <taxon>Eukaryota</taxon>
        <taxon>Metazoa</taxon>
        <taxon>Ecdysozoa</taxon>
        <taxon>Arthropoda</taxon>
        <taxon>Chelicerata</taxon>
        <taxon>Arachnida</taxon>
        <taxon>Acari</taxon>
        <taxon>Parasitiformes</taxon>
        <taxon>Ixodida</taxon>
        <taxon>Ixodoidea</taxon>
        <taxon>Ixodidae</taxon>
        <taxon>Rhipicephalinae</taxon>
        <taxon>Rhipicephalus</taxon>
        <taxon>Boophilus</taxon>
    </lineage>
</organism>
<dbReference type="VEuPathDB" id="VectorBase:LOC119177363"/>
<comment type="subcellular location">
    <subcellularLocation>
        <location evidence="1 12">Golgi apparatus</location>
        <location evidence="1 12">Golgi stack membrane</location>
        <topology evidence="1 12">Single-pass type II membrane protein</topology>
    </subcellularLocation>
</comment>
<dbReference type="GeneID" id="119177363"/>
<protein>
    <recommendedName>
        <fullName evidence="12">Fucosyltransferase</fullName>
        <ecNumber evidence="12">2.4.1.-</ecNumber>
    </recommendedName>
</protein>
<dbReference type="FunFam" id="3.40.50.11660:FF:000006">
    <property type="entry name" value="Alpha-(1,3)-fucosyltransferase C"/>
    <property type="match status" value="1"/>
</dbReference>
<dbReference type="InterPro" id="IPR055270">
    <property type="entry name" value="Glyco_tran_10_C"/>
</dbReference>
<dbReference type="Gene3D" id="3.40.50.11660">
    <property type="entry name" value="Glycosyl transferase family 10, C-terminal domain"/>
    <property type="match status" value="1"/>
</dbReference>
<evidence type="ECO:0000256" key="12">
    <source>
        <dbReference type="RuleBase" id="RU003832"/>
    </source>
</evidence>
<keyword evidence="4 12" id="KW-0328">Glycosyltransferase</keyword>
<evidence type="ECO:0000259" key="13">
    <source>
        <dbReference type="Pfam" id="PF00852"/>
    </source>
</evidence>
<evidence type="ECO:0000256" key="11">
    <source>
        <dbReference type="ARBA" id="ARBA00023180"/>
    </source>
</evidence>
<evidence type="ECO:0000256" key="1">
    <source>
        <dbReference type="ARBA" id="ARBA00004447"/>
    </source>
</evidence>
<dbReference type="InterPro" id="IPR031481">
    <property type="entry name" value="Glyco_tran_10_N"/>
</dbReference>
<keyword evidence="9 12" id="KW-0333">Golgi apparatus</keyword>
<evidence type="ECO:0000313" key="15">
    <source>
        <dbReference type="EMBL" id="NOV32907.1"/>
    </source>
</evidence>
<accession>A0A6M2CHT5</accession>
<dbReference type="RefSeq" id="XP_037284751.1">
    <property type="nucleotide sequence ID" value="XM_037428854.2"/>
</dbReference>
<dbReference type="OrthoDB" id="427096at2759"/>
<evidence type="ECO:0000256" key="3">
    <source>
        <dbReference type="ARBA" id="ARBA00008919"/>
    </source>
</evidence>
<dbReference type="InterPro" id="IPR038577">
    <property type="entry name" value="GT10-like_C_sf"/>
</dbReference>
<dbReference type="SUPFAM" id="SSF53756">
    <property type="entry name" value="UDP-Glycosyltransferase/glycogen phosphorylase"/>
    <property type="match status" value="1"/>
</dbReference>
<feature type="domain" description="Fucosyltransferase C-terminal" evidence="13">
    <location>
        <begin position="212"/>
        <end position="388"/>
    </location>
</feature>
<evidence type="ECO:0000259" key="14">
    <source>
        <dbReference type="Pfam" id="PF17039"/>
    </source>
</evidence>
<comment type="pathway">
    <text evidence="2">Protein modification; protein glycosylation.</text>
</comment>
<dbReference type="PANTHER" id="PTHR48438">
    <property type="entry name" value="ALPHA-(1,3)-FUCOSYLTRANSFERASE C-RELATED"/>
    <property type="match status" value="1"/>
</dbReference>
<evidence type="ECO:0000256" key="6">
    <source>
        <dbReference type="ARBA" id="ARBA00022692"/>
    </source>
</evidence>
<evidence type="ECO:0000256" key="7">
    <source>
        <dbReference type="ARBA" id="ARBA00022968"/>
    </source>
</evidence>
<dbReference type="RefSeq" id="XP_037284752.1">
    <property type="nucleotide sequence ID" value="XM_037428855.2"/>
</dbReference>
<dbReference type="EMBL" id="GHWJ01000170">
    <property type="protein sequence ID" value="NOV32907.1"/>
    <property type="molecule type" value="Transcribed_RNA"/>
</dbReference>
<keyword evidence="11" id="KW-0325">Glycoprotein</keyword>
<comment type="similarity">
    <text evidence="3 12">Belongs to the glycosyltransferase 10 family.</text>
</comment>
<keyword evidence="8" id="KW-1133">Transmembrane helix</keyword>
<keyword evidence="6 12" id="KW-0812">Transmembrane</keyword>
<dbReference type="InterPro" id="IPR001503">
    <property type="entry name" value="Glyco_trans_10"/>
</dbReference>
<dbReference type="EC" id="2.4.1.-" evidence="12"/>
<evidence type="ECO:0000256" key="9">
    <source>
        <dbReference type="ARBA" id="ARBA00023034"/>
    </source>
</evidence>
<sequence length="407" mass="47912">MRRSVMILAKRRRVTVVVLIMLSSLPLLSYNFIPISHDYFFSYLRTADFISVSDGLYPNRSWVPFYWRTDIFSRPDKPRILFWTTVFGEWYSGLSASGTAELRYWHPFGGCADHCYIANDRRTLPVSDAVVFYACDLNASDLPSYRAEGQKWVLWSLEAPTTCDPSPLVSVEDAFNWTMTYRRDSDVVDAYAKVTQRSKPTSYSLERLEQTWRNKKVTAVWAVSHCSTFGKRENYVNELRRHMSVDVYGKCGNFSCSRDVRFACYQMFERKYFFILSFENTICRDYVTEKLYLALLYDIIPVTFGGADYQDVAPPGSYIDALQFKTPKDLADYLREVSENFVLYKSFFEWKGRYNVEPWVYYTFCELCTKLYSSSFSQRSVYPSIVQWWNQSSHCRAWNQETKELYR</sequence>
<dbReference type="Pfam" id="PF17039">
    <property type="entry name" value="Glyco_tran_10_N"/>
    <property type="match status" value="1"/>
</dbReference>
<evidence type="ECO:0000256" key="10">
    <source>
        <dbReference type="ARBA" id="ARBA00023136"/>
    </source>
</evidence>
<evidence type="ECO:0000256" key="4">
    <source>
        <dbReference type="ARBA" id="ARBA00022676"/>
    </source>
</evidence>
<dbReference type="AlphaFoldDB" id="A0A6M2CHT5"/>
<dbReference type="PANTHER" id="PTHR48438:SF1">
    <property type="entry name" value="ALPHA-(1,3)-FUCOSYLTRANSFERASE C-RELATED"/>
    <property type="match status" value="1"/>
</dbReference>
<dbReference type="Pfam" id="PF00852">
    <property type="entry name" value="Glyco_transf_10"/>
    <property type="match status" value="1"/>
</dbReference>
<dbReference type="UniPathway" id="UPA00378"/>
<evidence type="ECO:0000256" key="5">
    <source>
        <dbReference type="ARBA" id="ARBA00022679"/>
    </source>
</evidence>
<reference evidence="15" key="1">
    <citation type="submission" date="2019-09" db="EMBL/GenBank/DDBJ databases">
        <title>Organ-specific transcriptomic study of the physiology of the cattle tick, Rhipicephalus microplus.</title>
        <authorList>
            <person name="Tirloni L."/>
            <person name="Braz G."/>
            <person name="Gandara A.C.P."/>
            <person name="Sabadin G.A."/>
            <person name="da Silva R.M."/>
            <person name="Guizzo M.G."/>
            <person name="Machado J.A."/>
            <person name="Costa E.P."/>
            <person name="Gomes H.F."/>
            <person name="Moraes J."/>
            <person name="Mota M.B.S."/>
            <person name="Mesquita R.D."/>
            <person name="Alvarenga P.H."/>
            <person name="Alves F."/>
            <person name="Seixas A."/>
            <person name="da Fonseca R.N."/>
            <person name="Fogaca A."/>
            <person name="Logullo C."/>
            <person name="Tanaka A."/>
            <person name="Daffre S."/>
            <person name="Termignoni C."/>
            <person name="Vaz I.S.Jr."/>
            <person name="Oliveira P.L."/>
            <person name="Ribeiro J.M."/>
        </authorList>
    </citation>
    <scope>NUCLEOTIDE SEQUENCE</scope>
    <source>
        <strain evidence="15">Porto Alegre</strain>
    </source>
</reference>
<feature type="domain" description="Fucosyltransferase N-terminal" evidence="14">
    <location>
        <begin position="77"/>
        <end position="191"/>
    </location>
</feature>
<keyword evidence="7" id="KW-0735">Signal-anchor</keyword>
<dbReference type="GO" id="GO:0008417">
    <property type="term" value="F:fucosyltransferase activity"/>
    <property type="evidence" value="ECO:0007669"/>
    <property type="project" value="InterPro"/>
</dbReference>
<proteinExistence type="inferred from homology"/>
<dbReference type="GO" id="GO:0032580">
    <property type="term" value="C:Golgi cisterna membrane"/>
    <property type="evidence" value="ECO:0007669"/>
    <property type="project" value="UniProtKB-SubCell"/>
</dbReference>
<name>A0A6M2CHT5_RHIMP</name>
<evidence type="ECO:0000256" key="8">
    <source>
        <dbReference type="ARBA" id="ARBA00022989"/>
    </source>
</evidence>
<dbReference type="RefSeq" id="XP_037284753.1">
    <property type="nucleotide sequence ID" value="XM_037428856.2"/>
</dbReference>
<keyword evidence="10" id="KW-0472">Membrane</keyword>